<organism evidence="2 3">
    <name type="scientific">Chrysochromulina tobinii</name>
    <dbReference type="NCBI Taxonomy" id="1460289"/>
    <lineage>
        <taxon>Eukaryota</taxon>
        <taxon>Haptista</taxon>
        <taxon>Haptophyta</taxon>
        <taxon>Prymnesiophyceae</taxon>
        <taxon>Prymnesiales</taxon>
        <taxon>Chrysochromulinaceae</taxon>
        <taxon>Chrysochromulina</taxon>
    </lineage>
</organism>
<accession>A0A0M0JMY8</accession>
<evidence type="ECO:0000313" key="2">
    <source>
        <dbReference type="EMBL" id="KOO27613.1"/>
    </source>
</evidence>
<reference evidence="3" key="1">
    <citation type="journal article" date="2015" name="PLoS Genet.">
        <title>Genome Sequence and Transcriptome Analyses of Chrysochromulina tobin: Metabolic Tools for Enhanced Algal Fitness in the Prominent Order Prymnesiales (Haptophyceae).</title>
        <authorList>
            <person name="Hovde B.T."/>
            <person name="Deodato C.R."/>
            <person name="Hunsperger H.M."/>
            <person name="Ryken S.A."/>
            <person name="Yost W."/>
            <person name="Jha R.K."/>
            <person name="Patterson J."/>
            <person name="Monnat R.J. Jr."/>
            <person name="Barlow S.B."/>
            <person name="Starkenburg S.R."/>
            <person name="Cattolico R.A."/>
        </authorList>
    </citation>
    <scope>NUCLEOTIDE SEQUENCE</scope>
    <source>
        <strain evidence="3">CCMP291</strain>
    </source>
</reference>
<dbReference type="AlphaFoldDB" id="A0A0M0JMY8"/>
<dbReference type="Proteomes" id="UP000037460">
    <property type="component" value="Unassembled WGS sequence"/>
</dbReference>
<name>A0A0M0JMY8_9EUKA</name>
<proteinExistence type="predicted"/>
<comment type="caution">
    <text evidence="2">The sequence shown here is derived from an EMBL/GenBank/DDBJ whole genome shotgun (WGS) entry which is preliminary data.</text>
</comment>
<evidence type="ECO:0000256" key="1">
    <source>
        <dbReference type="SAM" id="MobiDB-lite"/>
    </source>
</evidence>
<dbReference type="EMBL" id="JWZX01002694">
    <property type="protein sequence ID" value="KOO27613.1"/>
    <property type="molecule type" value="Genomic_DNA"/>
</dbReference>
<sequence length="220" mass="24491">MDLFARRSKAEMELRTARVNAGLLASEPIEVEDEIAVMPREAQAPSPEAPPNAFELEDEADAAARKWALELEQDMEEERRAAQAEKVSAEEAVQKRSFLRRSWGWLTRQGVPDPKRWAAEKAQAEREQAENEKAKVVTAPKDDASWFRAGKSLSQSSSEDFQSLSPFSVGVASDAPTPKPFGLTPVEVIMDMRRKAAEEQAENEKLEGEGEVEAVKKRPV</sequence>
<gene>
    <name evidence="2" type="ORF">Ctob_006582</name>
</gene>
<evidence type="ECO:0000313" key="3">
    <source>
        <dbReference type="Proteomes" id="UP000037460"/>
    </source>
</evidence>
<feature type="region of interest" description="Disordered" evidence="1">
    <location>
        <begin position="194"/>
        <end position="220"/>
    </location>
</feature>
<protein>
    <submittedName>
        <fullName evidence="2">Uncharacterized protein</fullName>
    </submittedName>
</protein>
<keyword evidence="3" id="KW-1185">Reference proteome</keyword>